<dbReference type="AlphaFoldDB" id="A0A3L7J446"/>
<dbReference type="RefSeq" id="WP_121646646.1">
    <property type="nucleotide sequence ID" value="NZ_RCWN01000002.1"/>
</dbReference>
<comment type="similarity">
    <text evidence="1">Belongs to the mandelate racemase/muconate lactonizing enzyme family.</text>
</comment>
<accession>A0A3L7J446</accession>
<dbReference type="Gene3D" id="3.30.390.10">
    <property type="entry name" value="Enolase-like, N-terminal domain"/>
    <property type="match status" value="1"/>
</dbReference>
<dbReference type="SFLD" id="SFLDS00001">
    <property type="entry name" value="Enolase"/>
    <property type="match status" value="1"/>
</dbReference>
<dbReference type="GO" id="GO:0016854">
    <property type="term" value="F:racemase and epimerase activity"/>
    <property type="evidence" value="ECO:0007669"/>
    <property type="project" value="UniProtKB-ARBA"/>
</dbReference>
<dbReference type="PANTHER" id="PTHR48073:SF2">
    <property type="entry name" value="O-SUCCINYLBENZOATE SYNTHASE"/>
    <property type="match status" value="1"/>
</dbReference>
<evidence type="ECO:0000313" key="5">
    <source>
        <dbReference type="EMBL" id="RLQ85229.1"/>
    </source>
</evidence>
<evidence type="ECO:0000313" key="6">
    <source>
        <dbReference type="Proteomes" id="UP000281094"/>
    </source>
</evidence>
<dbReference type="Gene3D" id="3.20.20.120">
    <property type="entry name" value="Enolase-like C-terminal domain"/>
    <property type="match status" value="1"/>
</dbReference>
<dbReference type="InterPro" id="IPR013342">
    <property type="entry name" value="Mandelate_racemase_C"/>
</dbReference>
<reference evidence="5 6" key="1">
    <citation type="submission" date="2018-10" db="EMBL/GenBank/DDBJ databases">
        <title>Notoacmeibacter sp. M2BS9Y-3-1, whole genome shotgun sequence.</title>
        <authorList>
            <person name="Tuo L."/>
        </authorList>
    </citation>
    <scope>NUCLEOTIDE SEQUENCE [LARGE SCALE GENOMIC DNA]</scope>
    <source>
        <strain evidence="5 6">M2BS9Y-3-1</strain>
    </source>
</reference>
<keyword evidence="6" id="KW-1185">Reference proteome</keyword>
<dbReference type="InterPro" id="IPR029065">
    <property type="entry name" value="Enolase_C-like"/>
</dbReference>
<dbReference type="EMBL" id="RCWN01000002">
    <property type="protein sequence ID" value="RLQ85229.1"/>
    <property type="molecule type" value="Genomic_DNA"/>
</dbReference>
<name>A0A3L7J446_9HYPH</name>
<dbReference type="SFLD" id="SFLDG00180">
    <property type="entry name" value="muconate_cycloisomerase"/>
    <property type="match status" value="1"/>
</dbReference>
<dbReference type="InterPro" id="IPR036849">
    <property type="entry name" value="Enolase-like_C_sf"/>
</dbReference>
<dbReference type="InterPro" id="IPR013341">
    <property type="entry name" value="Mandelate_racemase_N_dom"/>
</dbReference>
<feature type="domain" description="Mandelate racemase/muconate lactonizing enzyme C-terminal" evidence="4">
    <location>
        <begin position="142"/>
        <end position="244"/>
    </location>
</feature>
<evidence type="ECO:0000256" key="1">
    <source>
        <dbReference type="ARBA" id="ARBA00008031"/>
    </source>
</evidence>
<dbReference type="Pfam" id="PF02746">
    <property type="entry name" value="MR_MLE_N"/>
    <property type="match status" value="1"/>
</dbReference>
<dbReference type="Proteomes" id="UP000281094">
    <property type="component" value="Unassembled WGS sequence"/>
</dbReference>
<dbReference type="PANTHER" id="PTHR48073">
    <property type="entry name" value="O-SUCCINYLBENZOATE SYNTHASE-RELATED"/>
    <property type="match status" value="1"/>
</dbReference>
<sequence length="383" mass="41781">MPFLTEATVFKGRYDLGGYKLSYGEQNDVYPIIVKLVGGGHEGWGEANPWQPFTSQGPDDDFDALEKVLLPIVRELDSVDPWDVQSALDERFPDRHLMAKGAINMALMDLEAKKRGVRVADLLGNVKRMAIEVSRPTNNGTAEDVLPTIEGAMAEGYRQFMLKAGDANYPAMDEIERLRVLKERCGERAVFKIDANTGWSRDDARALLAAMPQHLADYLAYLEQPIAADDIDGLAELQAMTSIPISVDESLTDLESARRIIEKKAARVFSVKISKNGGLLTAQKIARLAAEHGIAVYPNSMAEGGITQVASLHLAATLDNLADAGGSYRSVLRLGGLDVTNLHTFIKRDDDGLVRIHLPDGPGFGLDVDEAKLRANALRIASV</sequence>
<dbReference type="GO" id="GO:0046872">
    <property type="term" value="F:metal ion binding"/>
    <property type="evidence" value="ECO:0007669"/>
    <property type="project" value="UniProtKB-KW"/>
</dbReference>
<comment type="caution">
    <text evidence="5">The sequence shown here is derived from an EMBL/GenBank/DDBJ whole genome shotgun (WGS) entry which is preliminary data.</text>
</comment>
<proteinExistence type="inferred from homology"/>
<dbReference type="GO" id="GO:0006518">
    <property type="term" value="P:peptide metabolic process"/>
    <property type="evidence" value="ECO:0007669"/>
    <property type="project" value="UniProtKB-ARBA"/>
</dbReference>
<dbReference type="SMART" id="SM00922">
    <property type="entry name" value="MR_MLE"/>
    <property type="match status" value="1"/>
</dbReference>
<dbReference type="InterPro" id="IPR029017">
    <property type="entry name" value="Enolase-like_N"/>
</dbReference>
<evidence type="ECO:0000259" key="4">
    <source>
        <dbReference type="SMART" id="SM00922"/>
    </source>
</evidence>
<keyword evidence="3" id="KW-0413">Isomerase</keyword>
<dbReference type="SUPFAM" id="SSF54826">
    <property type="entry name" value="Enolase N-terminal domain-like"/>
    <property type="match status" value="1"/>
</dbReference>
<keyword evidence="2" id="KW-0479">Metal-binding</keyword>
<protein>
    <submittedName>
        <fullName evidence="5">Mandelate racemase</fullName>
    </submittedName>
</protein>
<organism evidence="5 6">
    <name type="scientific">Notoacmeibacter ruber</name>
    <dbReference type="NCBI Taxonomy" id="2670375"/>
    <lineage>
        <taxon>Bacteria</taxon>
        <taxon>Pseudomonadati</taxon>
        <taxon>Pseudomonadota</taxon>
        <taxon>Alphaproteobacteria</taxon>
        <taxon>Hyphomicrobiales</taxon>
        <taxon>Notoacmeibacteraceae</taxon>
        <taxon>Notoacmeibacter</taxon>
    </lineage>
</organism>
<dbReference type="Pfam" id="PF13378">
    <property type="entry name" value="MR_MLE_C"/>
    <property type="match status" value="1"/>
</dbReference>
<evidence type="ECO:0000256" key="2">
    <source>
        <dbReference type="ARBA" id="ARBA00022723"/>
    </source>
</evidence>
<dbReference type="SUPFAM" id="SSF51604">
    <property type="entry name" value="Enolase C-terminal domain-like"/>
    <property type="match status" value="1"/>
</dbReference>
<gene>
    <name evidence="5" type="ORF">D8780_14800</name>
</gene>
<evidence type="ECO:0000256" key="3">
    <source>
        <dbReference type="ARBA" id="ARBA00023235"/>
    </source>
</evidence>